<evidence type="ECO:0000256" key="18">
    <source>
        <dbReference type="RuleBase" id="RU365072"/>
    </source>
</evidence>
<keyword evidence="3 18" id="KW-0813">Transport</keyword>
<evidence type="ECO:0000256" key="14">
    <source>
        <dbReference type="ARBA" id="ARBA00023242"/>
    </source>
</evidence>
<dbReference type="GO" id="GO:0000973">
    <property type="term" value="P:post-transcriptional tethering of RNA polymerase II gene DNA at nuclear periphery"/>
    <property type="evidence" value="ECO:0007669"/>
    <property type="project" value="TreeGrafter"/>
</dbReference>
<dbReference type="FunFam" id="1.20.190.50:FF:000001">
    <property type="entry name" value="Nuclear pore complex protein"/>
    <property type="match status" value="1"/>
</dbReference>
<dbReference type="GO" id="GO:0031080">
    <property type="term" value="C:nuclear pore outer ring"/>
    <property type="evidence" value="ECO:0007669"/>
    <property type="project" value="TreeGrafter"/>
</dbReference>
<evidence type="ECO:0000256" key="17">
    <source>
        <dbReference type="ARBA" id="ARBA00063956"/>
    </source>
</evidence>
<keyword evidence="9" id="KW-0653">Protein transport</keyword>
<dbReference type="RefSeq" id="XP_032806413.1">
    <property type="nucleotide sequence ID" value="XM_032950522.1"/>
</dbReference>
<keyword evidence="14 18" id="KW-0539">Nucleus</keyword>
<organism evidence="19 20">
    <name type="scientific">Petromyzon marinus</name>
    <name type="common">Sea lamprey</name>
    <dbReference type="NCBI Taxonomy" id="7757"/>
    <lineage>
        <taxon>Eukaryota</taxon>
        <taxon>Metazoa</taxon>
        <taxon>Chordata</taxon>
        <taxon>Craniata</taxon>
        <taxon>Vertebrata</taxon>
        <taxon>Cyclostomata</taxon>
        <taxon>Hyperoartia</taxon>
        <taxon>Petromyzontiformes</taxon>
        <taxon>Petromyzontidae</taxon>
        <taxon>Petromyzon</taxon>
    </lineage>
</organism>
<evidence type="ECO:0000256" key="15">
    <source>
        <dbReference type="ARBA" id="ARBA00023328"/>
    </source>
</evidence>
<evidence type="ECO:0000256" key="8">
    <source>
        <dbReference type="ARBA" id="ARBA00022838"/>
    </source>
</evidence>
<name>A0AAJ7SVJ3_PETMA</name>
<dbReference type="Gene3D" id="1.20.190.50">
    <property type="match status" value="1"/>
</dbReference>
<keyword evidence="7" id="KW-0509">mRNA transport</keyword>
<evidence type="ECO:0000256" key="2">
    <source>
        <dbReference type="ARBA" id="ARBA00009510"/>
    </source>
</evidence>
<dbReference type="PANTHER" id="PTHR13003:SF2">
    <property type="entry name" value="NUCLEAR PORE COMPLEX PROTEIN NUP107"/>
    <property type="match status" value="1"/>
</dbReference>
<keyword evidence="12 18" id="KW-0906">Nuclear pore complex</keyword>
<keyword evidence="15" id="KW-0137">Centromere</keyword>
<dbReference type="GO" id="GO:0031965">
    <property type="term" value="C:nuclear membrane"/>
    <property type="evidence" value="ECO:0007669"/>
    <property type="project" value="UniProtKB-SubCell"/>
</dbReference>
<evidence type="ECO:0000313" key="20">
    <source>
        <dbReference type="RefSeq" id="XP_032806413.1"/>
    </source>
</evidence>
<evidence type="ECO:0000256" key="12">
    <source>
        <dbReference type="ARBA" id="ARBA00023132"/>
    </source>
</evidence>
<evidence type="ECO:0000256" key="16">
    <source>
        <dbReference type="ARBA" id="ARBA00056880"/>
    </source>
</evidence>
<accession>A0AAJ7SVJ3</accession>
<dbReference type="GO" id="GO:0017056">
    <property type="term" value="F:structural constituent of nuclear pore"/>
    <property type="evidence" value="ECO:0007669"/>
    <property type="project" value="UniProtKB-UniRule"/>
</dbReference>
<keyword evidence="4" id="KW-0158">Chromosome</keyword>
<proteinExistence type="inferred from homology"/>
<dbReference type="Proteomes" id="UP001318040">
    <property type="component" value="Chromosome 9"/>
</dbReference>
<dbReference type="InterPro" id="IPR007252">
    <property type="entry name" value="Nup84/Nup107"/>
</dbReference>
<dbReference type="GO" id="GO:0006406">
    <property type="term" value="P:mRNA export from nucleus"/>
    <property type="evidence" value="ECO:0007669"/>
    <property type="project" value="TreeGrafter"/>
</dbReference>
<keyword evidence="19" id="KW-1185">Reference proteome</keyword>
<comment type="similarity">
    <text evidence="2 18">Belongs to the nucleoporin Nup84/Nup107 family.</text>
</comment>
<dbReference type="FunFam" id="1.10.3450.20:FF:000001">
    <property type="entry name" value="Nuclear pore complex protein"/>
    <property type="match status" value="1"/>
</dbReference>
<evidence type="ECO:0000256" key="5">
    <source>
        <dbReference type="ARBA" id="ARBA00022481"/>
    </source>
</evidence>
<dbReference type="GO" id="GO:0006606">
    <property type="term" value="P:protein import into nucleus"/>
    <property type="evidence" value="ECO:0007669"/>
    <property type="project" value="TreeGrafter"/>
</dbReference>
<dbReference type="GO" id="GO:0000776">
    <property type="term" value="C:kinetochore"/>
    <property type="evidence" value="ECO:0007669"/>
    <property type="project" value="UniProtKB-KW"/>
</dbReference>
<comment type="subcellular location">
    <subcellularLocation>
        <location evidence="1">Chromosome</location>
        <location evidence="1">Centromere</location>
        <location evidence="1">Kinetochore</location>
    </subcellularLocation>
    <subcellularLocation>
        <location evidence="18">Nucleus</location>
        <location evidence="18">Nuclear pore complex</location>
    </subcellularLocation>
    <subcellularLocation>
        <location evidence="18">Nucleus membrane</location>
    </subcellularLocation>
</comment>
<keyword evidence="10" id="KW-0007">Acetylation</keyword>
<evidence type="ECO:0000256" key="6">
    <source>
        <dbReference type="ARBA" id="ARBA00022553"/>
    </source>
</evidence>
<gene>
    <name evidence="20" type="primary">NUP107</name>
</gene>
<keyword evidence="8" id="KW-0995">Kinetochore</keyword>
<evidence type="ECO:0000313" key="19">
    <source>
        <dbReference type="Proteomes" id="UP001318040"/>
    </source>
</evidence>
<comment type="subunit">
    <text evidence="17">Part of the nuclear pore complex (NPC). Forms part of the Nup160 subcomplex in the nuclear pore which is composed of NUP160, NUP133, NUP107 and Nup96; this complex plays a role in RNA export and in tethering Nup98 and NUP153 to the nucleus. Does not interact with TPR. Interacts with ZNF106.</text>
</comment>
<evidence type="ECO:0000256" key="1">
    <source>
        <dbReference type="ARBA" id="ARBA00004629"/>
    </source>
</evidence>
<keyword evidence="6" id="KW-0597">Phosphoprotein</keyword>
<evidence type="ECO:0000256" key="13">
    <source>
        <dbReference type="ARBA" id="ARBA00023136"/>
    </source>
</evidence>
<evidence type="ECO:0000256" key="3">
    <source>
        <dbReference type="ARBA" id="ARBA00022448"/>
    </source>
</evidence>
<evidence type="ECO:0000256" key="9">
    <source>
        <dbReference type="ARBA" id="ARBA00022927"/>
    </source>
</evidence>
<keyword evidence="11 18" id="KW-0811">Translocation</keyword>
<keyword evidence="5" id="KW-0488">Methylation</keyword>
<evidence type="ECO:0000256" key="4">
    <source>
        <dbReference type="ARBA" id="ARBA00022454"/>
    </source>
</evidence>
<dbReference type="KEGG" id="pmrn:116940559"/>
<reference evidence="20" key="1">
    <citation type="submission" date="2025-08" db="UniProtKB">
        <authorList>
            <consortium name="RefSeq"/>
        </authorList>
    </citation>
    <scope>IDENTIFICATION</scope>
    <source>
        <tissue evidence="20">Sperm</tissue>
    </source>
</reference>
<evidence type="ECO:0000256" key="10">
    <source>
        <dbReference type="ARBA" id="ARBA00022990"/>
    </source>
</evidence>
<comment type="function">
    <text evidence="18">Functions as a component of the nuclear pore complex (NPC).</text>
</comment>
<protein>
    <recommendedName>
        <fullName evidence="18">Nuclear pore complex protein</fullName>
    </recommendedName>
</protein>
<keyword evidence="13 18" id="KW-0472">Membrane</keyword>
<dbReference type="Gene3D" id="1.10.3450.20">
    <property type="match status" value="1"/>
</dbReference>
<evidence type="ECO:0000256" key="11">
    <source>
        <dbReference type="ARBA" id="ARBA00023010"/>
    </source>
</evidence>
<evidence type="ECO:0000256" key="7">
    <source>
        <dbReference type="ARBA" id="ARBA00022816"/>
    </source>
</evidence>
<dbReference type="PANTHER" id="PTHR13003">
    <property type="entry name" value="NUP107-RELATED"/>
    <property type="match status" value="1"/>
</dbReference>
<dbReference type="AlphaFoldDB" id="A0AAJ7SVJ3"/>
<dbReference type="Pfam" id="PF04121">
    <property type="entry name" value="Nup84_Nup100"/>
    <property type="match status" value="1"/>
</dbReference>
<comment type="function">
    <text evidence="16">Plays a role in the nuclear pore complex (NPC) assembly and/or maintenance. Required for the assembly of peripheral proteins into the NPC. May anchor NUP62 to the NPC. Involved in nephrogenesis.</text>
</comment>
<dbReference type="CTD" id="57122"/>
<sequence length="936" mass="106318">MEQSLAGSIKRKGGKRNTVLSLLDDTIGEIDSPILKDSSRHRSINTPESFCSPSVTLHGHGSALPFDISKMLSPVNTSWSTPPRRQSRTPLARNTSLMRASLLNDSESMTSVRTIPWRTTFLTDVLSPGGCTEDLTVGAAMLQEDDPGVAATMVMFSDFLDSLIKRSSSEVFLLVEDYETICNNQVSFLKKIASRTGPAHHKLSKTTSILWLLKQEMVTWRLLASLYKDRVQTALEEDEVMPIDEFVSGPSEKKVMEALFRRDVTTRQSQIVVDWLENIAKEEIGAFSDTVPFSSSSVCWDNTLHLLKQGNLCSVLGMRRPFVTELDPDAPIRQKLPLAELDQEDEAKLLKHLFCLIRAGMVEEAERQCRRCGQAWRAATLEGWKLYHDPNYDGVGSDGELQPVEGNPYRDVWRSCCWRMAEEEQFNRHERAIYAALSGNLKQILPVCESWEDCVWAYFRVLVDQLVETEVRTLVTRPRELVNLPADGTTLDLTTEKIFEDLQATDNARVLDEMKEPFHIIQKYIILSDIDGLLGEFSQWLSQTATLPPHLMRFMSHLVLFFRTLGLHTKEDVCVDVLKTYVELLMREEHTELVAFYASHLPPEVAVSLYATFLEDITGTALRQHCLQLAERAGLDVAAVTKTIVENVRGHDSGDFAHHDCTALLDATTTPEDKKKIDAIEWLVFDPSQRIEALRQSNAIIRTFLATKKHEAANAALEIIPVDSIDVIYRLHEEPAMEGGGGRSMEISAKNTIREHLSIRFYLQAHDSFNAWFCHYKQEPSKPTLSTRHNFCDKVAHEQRDDQYQLDLKAWESQLRFLTAQAKDHIHNVLLFVEGGWMVDSREEGGDEDEDRARQMRQLRHLCLPSMCFLLHSVLHGAGLYQECVRLADMVADKHNAIYEVFSKEEMQTFLQKVCESSLKLLDMNLDPLGYDIHSF</sequence>